<dbReference type="Gene3D" id="1.20.225.20">
    <property type="entry name" value="Ub domain-containing protein, DC-UbP/UBTD2, N-terminal domain"/>
    <property type="match status" value="1"/>
</dbReference>
<dbReference type="Pfam" id="PF16455">
    <property type="entry name" value="UBD"/>
    <property type="match status" value="1"/>
</dbReference>
<proteinExistence type="predicted"/>
<accession>A0ABM0JSX2</accession>
<dbReference type="InterPro" id="IPR039869">
    <property type="entry name" value="UBTD1/2"/>
</dbReference>
<evidence type="ECO:0000313" key="3">
    <source>
        <dbReference type="Proteomes" id="UP000694888"/>
    </source>
</evidence>
<dbReference type="Pfam" id="PF00240">
    <property type="entry name" value="ubiquitin"/>
    <property type="match status" value="1"/>
</dbReference>
<reference evidence="4" key="1">
    <citation type="submission" date="2025-08" db="UniProtKB">
        <authorList>
            <consortium name="RefSeq"/>
        </authorList>
    </citation>
    <scope>IDENTIFICATION</scope>
</reference>
<gene>
    <name evidence="4" type="primary">LOC101847499</name>
</gene>
<evidence type="ECO:0000256" key="1">
    <source>
        <dbReference type="SAM" id="MobiDB-lite"/>
    </source>
</evidence>
<sequence>MGGCIGSQRDSGTGESSDLDAGWLQHVSVGRNQPLKAEKPRWKNDVPLTEGQLKSKRDEFWDTAPAFDGRKEIWDALKAAAYALETGDHTMAQAIVDGASISLPHGTLLDCYDELGNRYKLPEYVLSAPVNLIEEASESDTAPDTDTNLSPGVEQPIRFRLSNLSHDIKLQVSSTDSVLKLKKRIAEMQVGVEPQRQRWFYAGRLLNDKLRIEDAKIPKNHVVQVIVSLPAQEDAS</sequence>
<dbReference type="SMART" id="SM00213">
    <property type="entry name" value="UBQ"/>
    <property type="match status" value="1"/>
</dbReference>
<organism evidence="3 4">
    <name type="scientific">Aplysia californica</name>
    <name type="common">California sea hare</name>
    <dbReference type="NCBI Taxonomy" id="6500"/>
    <lineage>
        <taxon>Eukaryota</taxon>
        <taxon>Metazoa</taxon>
        <taxon>Spiralia</taxon>
        <taxon>Lophotrochozoa</taxon>
        <taxon>Mollusca</taxon>
        <taxon>Gastropoda</taxon>
        <taxon>Heterobranchia</taxon>
        <taxon>Euthyneura</taxon>
        <taxon>Tectipleura</taxon>
        <taxon>Aplysiida</taxon>
        <taxon>Aplysioidea</taxon>
        <taxon>Aplysiidae</taxon>
        <taxon>Aplysia</taxon>
    </lineage>
</organism>
<dbReference type="PANTHER" id="PTHR13609">
    <property type="entry name" value="UBIQUITIN DOMAIN CONTAINING 1 PROTEIN-RELATED"/>
    <property type="match status" value="1"/>
</dbReference>
<dbReference type="PROSITE" id="PS50053">
    <property type="entry name" value="UBIQUITIN_2"/>
    <property type="match status" value="1"/>
</dbReference>
<feature type="region of interest" description="Disordered" evidence="1">
    <location>
        <begin position="1"/>
        <end position="21"/>
    </location>
</feature>
<dbReference type="GeneID" id="101847499"/>
<dbReference type="InterPro" id="IPR038169">
    <property type="entry name" value="DC-UbP/UBTD2_N_sf"/>
</dbReference>
<dbReference type="RefSeq" id="XP_005100742.1">
    <property type="nucleotide sequence ID" value="XM_005100685.3"/>
</dbReference>
<evidence type="ECO:0000313" key="4">
    <source>
        <dbReference type="RefSeq" id="XP_005100742.1"/>
    </source>
</evidence>
<name>A0ABM0JSX2_APLCA</name>
<dbReference type="InterPro" id="IPR029071">
    <property type="entry name" value="Ubiquitin-like_domsf"/>
</dbReference>
<feature type="domain" description="Ubiquitin-like" evidence="2">
    <location>
        <begin position="157"/>
        <end position="232"/>
    </location>
</feature>
<dbReference type="CDD" id="cd01794">
    <property type="entry name" value="Ubl_UBTD"/>
    <property type="match status" value="1"/>
</dbReference>
<dbReference type="Proteomes" id="UP000694888">
    <property type="component" value="Unplaced"/>
</dbReference>
<dbReference type="Gene3D" id="3.10.20.90">
    <property type="entry name" value="Phosphatidylinositol 3-kinase Catalytic Subunit, Chain A, domain 1"/>
    <property type="match status" value="1"/>
</dbReference>
<dbReference type="InterPro" id="IPR000626">
    <property type="entry name" value="Ubiquitin-like_dom"/>
</dbReference>
<protein>
    <submittedName>
        <fullName evidence="4">Ubiquitin domain-containing protein 2</fullName>
    </submittedName>
</protein>
<dbReference type="InterPro" id="IPR032752">
    <property type="entry name" value="DC-UbP/UBTD2_N"/>
</dbReference>
<dbReference type="SUPFAM" id="SSF54236">
    <property type="entry name" value="Ubiquitin-like"/>
    <property type="match status" value="1"/>
</dbReference>
<keyword evidence="3" id="KW-1185">Reference proteome</keyword>
<evidence type="ECO:0000259" key="2">
    <source>
        <dbReference type="PROSITE" id="PS50053"/>
    </source>
</evidence>